<dbReference type="GO" id="GO:0007094">
    <property type="term" value="P:mitotic spindle assembly checkpoint signaling"/>
    <property type="evidence" value="ECO:0007669"/>
    <property type="project" value="TreeGrafter"/>
</dbReference>
<feature type="domain" description="KNTC1 first ARM-repeats" evidence="5">
    <location>
        <begin position="375"/>
        <end position="621"/>
    </location>
</feature>
<evidence type="ECO:0000259" key="4">
    <source>
        <dbReference type="Pfam" id="PF24516"/>
    </source>
</evidence>
<dbReference type="InterPro" id="IPR055402">
    <property type="entry name" value="KNTC1_N"/>
</dbReference>
<dbReference type="InterPro" id="IPR019527">
    <property type="entry name" value="RZZ-complex_KNTC1/ROD_C"/>
</dbReference>
<dbReference type="Pfam" id="PF24515">
    <property type="entry name" value="ARM_KNTC1_3rd"/>
    <property type="match status" value="1"/>
</dbReference>
<dbReference type="OrthoDB" id="343783at2759"/>
<evidence type="ECO:0000313" key="7">
    <source>
        <dbReference type="RefSeq" id="XP_011646790.1"/>
    </source>
</evidence>
<feature type="domain" description="KNTC1 second ARM-repeats" evidence="4">
    <location>
        <begin position="724"/>
        <end position="843"/>
    </location>
</feature>
<dbReference type="InterPro" id="IPR055403">
    <property type="entry name" value="ARM_KNTC1_1st"/>
</dbReference>
<evidence type="ECO:0000259" key="2">
    <source>
        <dbReference type="Pfam" id="PF24506"/>
    </source>
</evidence>
<gene>
    <name evidence="7" type="primary">LOC105433276</name>
</gene>
<accession>A0A6I9X2J2</accession>
<dbReference type="InterPro" id="IPR052802">
    <property type="entry name" value="KNTC1"/>
</dbReference>
<dbReference type="CTD" id="43719"/>
<dbReference type="Proteomes" id="UP000504615">
    <property type="component" value="Unplaced"/>
</dbReference>
<dbReference type="GO" id="GO:0000070">
    <property type="term" value="P:mitotic sister chromatid segregation"/>
    <property type="evidence" value="ECO:0007669"/>
    <property type="project" value="TreeGrafter"/>
</dbReference>
<dbReference type="Pfam" id="PF24506">
    <property type="entry name" value="KNTC1_N"/>
    <property type="match status" value="1"/>
</dbReference>
<evidence type="ECO:0000259" key="3">
    <source>
        <dbReference type="Pfam" id="PF24515"/>
    </source>
</evidence>
<dbReference type="Pfam" id="PF10493">
    <property type="entry name" value="Rod_C"/>
    <property type="match status" value="1"/>
</dbReference>
<evidence type="ECO:0000259" key="1">
    <source>
        <dbReference type="Pfam" id="PF10493"/>
    </source>
</evidence>
<dbReference type="PANTHER" id="PTHR15688">
    <property type="entry name" value="KINETOCHORE-ASSOCIATED PROTEIN 1"/>
    <property type="match status" value="1"/>
</dbReference>
<evidence type="ECO:0000259" key="5">
    <source>
        <dbReference type="Pfam" id="PF24520"/>
    </source>
</evidence>
<evidence type="ECO:0000313" key="6">
    <source>
        <dbReference type="Proteomes" id="UP000504615"/>
    </source>
</evidence>
<dbReference type="RefSeq" id="XP_011646790.1">
    <property type="nucleotide sequence ID" value="XM_011648488.2"/>
</dbReference>
<sequence>MSSWNRIQSGFDVDDETINFGTRIIAENNGSLYEACTVATIQSLERVDEVSMVLASIQYSKICVAIDKSITIFRDETCDEILCNISFPSMITNYCISKDGFFLFVILATRILYCLHLLDGKIIFTKTIPENQNDIIKIFLKEQGEEIVIILITNAGAIYKFSNFYPKSLELAFISDDKDMIAECTANIQCSQLFKGFTSSEFLDGIMDTSLKELSIIMVGTNSIFIWPNEHCNNFQSTYFGYKKIRLLSGSSKMLCLRTDHVLSMVCLNTLLSLKMCEGPVFDFIVTRYSDADHCEILILTHSNDCTIYKLRVISYPDFEQKFEINVSAITYLFDVSFISDSIFYVEGITTETGIIDTFRVKMISENIPEIRLARLLKRRQFDAAEAFANKLDLSMEPIYCSKAALLVEQLSPWAKSSTLVDTDMLINILDKIQDIQYVIECCSKALISNYIEMRRIYLYARQRIVQILKIKNADDLLNVSLSMINDALYRLETFQMIQNTGTNTLLNDDTTIKEWIRFSQTNLLEECTTHLSMGQLKSATLIWTRHLPDLMKHITIQTVQNIFAILPENMDPSCLWPWLIHFIPTLLSLLPDAINEIMSWGLKKLKYLEISHRTVWPEIGTDFAKKFIKLLKFEDNQSVYFHQEYRYQNSLLKQFMFLLQALADIHQLKITYRLRIPLDIYVDSSIEAIYILLDKMHIDQILNFANTFLKQYILNNNLQNDMVLCTYIQKTIENSYSWWLNEEAAWEKRVTIIISLIHNIEKRLEQTLIILRKAPVPWSSTIATLAETSSNYDHSLVSKIKIERDYVPIKLILKKYGFASIGVNNRLISRIIKDNCDSMINDIDVLTKNDQQLRQDAFSRCINIRLREKNIQKAMDIICYLENDAVFSLYCYEGLINYIVAALSFQNETISLDCHMEILGCLEFKIYNLLTQINICSYRCNNIIKMIKDLRSLYTLKKLYKIDISLKNYRMEKSLVLQKCIIKLFSNIKDNDLSVIYKTVNKIADLLKLERSYAISLLLEQTKNLNILEQLVDDDEDLNIKTNKFKNTYKMCSSVLQHTDIDTNVIKILKNLSASTLNTCQDNDLQSALILYNCINAYPSFFTQNYYNIKQGPTLLSTWKLYTIYKDQAISLDERLLSLFKDAMTLHLYYSNQIQSNEITNCNEQMDQLLKGFLENIRNVRLQHNDYSLLQIFKTFYFMYCNISSRNEEILIDMKSILSQLSMNLLKKLCTGQPFDLQLGLSSLFVLSEQEACNWLSISSTSFQADHIRHCIISTLGYEYSRLRQNRSLKQTFESYKLLHIWAQRLSSYSISPKEVLINTTSSKREILQQIISSNKENMIFLLKDYCCSFGFNFNDCLLLYLQILLKTWNPTITISDTSMSKELIISKDEVDDLKKKCCAIVTQMEDKSMLKQCVSTLWENITFYHYEVFIILMDLIGDKDMKKRNYLCFLQNYTRNGLPTPMERDEWIQLNPGHSTLPPIAQWRLPFLLKVDIWKIITPELNLRTYDKWLDIAPVLNLEAHLICTLAIKGEVTQVWGNNFAPSKDAAWSLYPTNTTLLKDIKKCIQQMSDSDGFYYGTAALYYVVNHTPPGADRVAAAKKCYEYAQLAAQNSTKFEEGMLEKIKSKYLRFTSEHILRTYGLEKKKYFALIENPCKLVYELYNDESIPLRYRTATNYRPDINAAVNELGKLYSLNTVKLRMDLLEEWLQSNAKYAELSQSFTETFLAPKESDQNTDCEDNLLRTCYMLEYGDVKLFAQFLINIGFGDRHGETEHSYNVRYRIFRILQTVIDTTTLEELTKQDICTFRKYMKSLQYIGKLESLGLCYSVDTFETCCKRELVQILWKTQRFLPYALSVIAQICIDFKINDDIVLWDDTLSQMTKFRMMSDLKKILLQLRNESVIINCNGYKTGWQLIISKPFGEMDINPNLEQIDNCIEAICLLYSCPVIHELDFNTIVRNCFQSKQAHLAVALLPFLNENEKKFVLETINQKYQIKELIEDLNQLSSKGILTITHSLTMVQKSTL</sequence>
<dbReference type="GO" id="GO:1990423">
    <property type="term" value="C:RZZ complex"/>
    <property type="evidence" value="ECO:0007669"/>
    <property type="project" value="TreeGrafter"/>
</dbReference>
<dbReference type="GO" id="GO:0005828">
    <property type="term" value="C:kinetochore microtubule"/>
    <property type="evidence" value="ECO:0007669"/>
    <property type="project" value="TreeGrafter"/>
</dbReference>
<dbReference type="GeneID" id="105433276"/>
<dbReference type="KEGG" id="pbar:105433276"/>
<dbReference type="Pfam" id="PF24516">
    <property type="entry name" value="ARM_KNTC1_2nd"/>
    <property type="match status" value="1"/>
</dbReference>
<dbReference type="Pfam" id="PF24520">
    <property type="entry name" value="ARM_KNTC1_1st"/>
    <property type="match status" value="1"/>
</dbReference>
<proteinExistence type="predicted"/>
<dbReference type="InterPro" id="IPR055404">
    <property type="entry name" value="ARM_KNTC1_2nd"/>
</dbReference>
<organism evidence="6 7">
    <name type="scientific">Pogonomyrmex barbatus</name>
    <name type="common">red harvester ant</name>
    <dbReference type="NCBI Taxonomy" id="144034"/>
    <lineage>
        <taxon>Eukaryota</taxon>
        <taxon>Metazoa</taxon>
        <taxon>Ecdysozoa</taxon>
        <taxon>Arthropoda</taxon>
        <taxon>Hexapoda</taxon>
        <taxon>Insecta</taxon>
        <taxon>Pterygota</taxon>
        <taxon>Neoptera</taxon>
        <taxon>Endopterygota</taxon>
        <taxon>Hymenoptera</taxon>
        <taxon>Apocrita</taxon>
        <taxon>Aculeata</taxon>
        <taxon>Formicoidea</taxon>
        <taxon>Formicidae</taxon>
        <taxon>Myrmicinae</taxon>
        <taxon>Pogonomyrmex</taxon>
    </lineage>
</organism>
<dbReference type="GO" id="GO:0005737">
    <property type="term" value="C:cytoplasm"/>
    <property type="evidence" value="ECO:0007669"/>
    <property type="project" value="TreeGrafter"/>
</dbReference>
<feature type="domain" description="KNTC1 N-terminal" evidence="2">
    <location>
        <begin position="20"/>
        <end position="352"/>
    </location>
</feature>
<reference evidence="7" key="1">
    <citation type="submission" date="2025-08" db="UniProtKB">
        <authorList>
            <consortium name="RefSeq"/>
        </authorList>
    </citation>
    <scope>IDENTIFICATION</scope>
</reference>
<dbReference type="InterPro" id="IPR055405">
    <property type="entry name" value="ARM_KNTC1_3rd"/>
</dbReference>
<name>A0A6I9X2J2_9HYME</name>
<feature type="domain" description="KNTC1 third ARM-repeats" evidence="3">
    <location>
        <begin position="1221"/>
        <end position="1434"/>
    </location>
</feature>
<feature type="domain" description="RZZ complex subunit KNTC1/ROD C-terminal" evidence="1">
    <location>
        <begin position="1478"/>
        <end position="2005"/>
    </location>
</feature>
<protein>
    <submittedName>
        <fullName evidence="7">Kinetochore-associated protein 1</fullName>
    </submittedName>
</protein>
<dbReference type="GO" id="GO:0031267">
    <property type="term" value="F:small GTPase binding"/>
    <property type="evidence" value="ECO:0007669"/>
    <property type="project" value="TreeGrafter"/>
</dbReference>
<dbReference type="GO" id="GO:1903394">
    <property type="term" value="P:protein localization to kinetochore involved in kinetochore assembly"/>
    <property type="evidence" value="ECO:0007669"/>
    <property type="project" value="TreeGrafter"/>
</dbReference>
<keyword evidence="6" id="KW-1185">Reference proteome</keyword>
<dbReference type="PANTHER" id="PTHR15688:SF1">
    <property type="entry name" value="KINETOCHORE-ASSOCIATED PROTEIN 1"/>
    <property type="match status" value="1"/>
</dbReference>